<dbReference type="EMBL" id="ASPP01007172">
    <property type="protein sequence ID" value="ETO27575.1"/>
    <property type="molecule type" value="Genomic_DNA"/>
</dbReference>
<accession>X6NMT9</accession>
<feature type="compositionally biased region" description="Basic and acidic residues" evidence="1">
    <location>
        <begin position="337"/>
        <end position="350"/>
    </location>
</feature>
<feature type="non-terminal residue" evidence="2">
    <location>
        <position position="1"/>
    </location>
</feature>
<feature type="compositionally biased region" description="Basic residues" evidence="1">
    <location>
        <begin position="98"/>
        <end position="107"/>
    </location>
</feature>
<feature type="compositionally biased region" description="Acidic residues" evidence="1">
    <location>
        <begin position="501"/>
        <end position="523"/>
    </location>
</feature>
<evidence type="ECO:0000256" key="1">
    <source>
        <dbReference type="SAM" id="MobiDB-lite"/>
    </source>
</evidence>
<feature type="compositionally biased region" description="Acidic residues" evidence="1">
    <location>
        <begin position="430"/>
        <end position="443"/>
    </location>
</feature>
<proteinExistence type="predicted"/>
<dbReference type="Proteomes" id="UP000023152">
    <property type="component" value="Unassembled WGS sequence"/>
</dbReference>
<dbReference type="PANTHER" id="PTHR35711:SF1">
    <property type="entry name" value="ECTODERMAL, ISOFORM F"/>
    <property type="match status" value="1"/>
</dbReference>
<sequence length="627" mass="72188">RHLRKGHTDPCGLRKAIEDINASTQQSEDSDSDSDSNNDSDNSSDSDCNDQRAKKTSRQKRKQQQQQKQKQKQKRNRQKQQNQKKKQIMYKSGIKEKMTKKKKRRNSRPGINVMSHYLEQLETKTKFEEMISLNSREWPDSDVLVVLKILFDYLVTKYGDVLHGTLPQPNAIEIMVSSKLEQHVLELIWNEQKPIQPWMTNKWTTSKPPLSPSKQHQQQQQQQYININANANTIIKKSIDYDGSPFENGLNLKEFVICLQLIALAQDHLPCSRPFLWNYVRNNKNYVHLPNVLIESEFIDHYNRKDEIPRLETIRSDTSSNYGSCYQALLNLVTNRNKDKSVRDNEDSQIKHKSTSSVSASSSPCCHSNNNNNNNNNNRYYHHRRRCCSASNLYSTCTTMKLRTTHASQTPKTAPAVANDTETDTCEHDNGEEEEEEEEEEENTEHAKKMRDFLEILNENIGVVSPLQMEAFETTDTSVVMDAKETPSPQYQQCKRKPCNDNDDDDNDNYDGNDDDDDDDDSTPDACSDTNKGIEKRNGGTPHKTNATNDKHKTKNVKPKTKGASTDSLLITLYFFMKSGLTHDILSNICLLCKPTNTHWNEIEFCIAMHLITFARQGMFESEYLNI</sequence>
<dbReference type="AlphaFoldDB" id="X6NMT9"/>
<gene>
    <name evidence="2" type="ORF">RFI_09555</name>
</gene>
<feature type="compositionally biased region" description="Polar residues" evidence="1">
    <location>
        <begin position="202"/>
        <end position="214"/>
    </location>
</feature>
<feature type="region of interest" description="Disordered" evidence="1">
    <location>
        <begin position="1"/>
        <end position="110"/>
    </location>
</feature>
<feature type="region of interest" description="Disordered" evidence="1">
    <location>
        <begin position="405"/>
        <end position="447"/>
    </location>
</feature>
<feature type="compositionally biased region" description="Basic residues" evidence="1">
    <location>
        <begin position="552"/>
        <end position="561"/>
    </location>
</feature>
<organism evidence="2 3">
    <name type="scientific">Reticulomyxa filosa</name>
    <dbReference type="NCBI Taxonomy" id="46433"/>
    <lineage>
        <taxon>Eukaryota</taxon>
        <taxon>Sar</taxon>
        <taxon>Rhizaria</taxon>
        <taxon>Retaria</taxon>
        <taxon>Foraminifera</taxon>
        <taxon>Monothalamids</taxon>
        <taxon>Reticulomyxidae</taxon>
        <taxon>Reticulomyxa</taxon>
    </lineage>
</organism>
<feature type="compositionally biased region" description="Acidic residues" evidence="1">
    <location>
        <begin position="28"/>
        <end position="48"/>
    </location>
</feature>
<feature type="compositionally biased region" description="Low complexity" evidence="1">
    <location>
        <begin position="355"/>
        <end position="377"/>
    </location>
</feature>
<comment type="caution">
    <text evidence="2">The sequence shown here is derived from an EMBL/GenBank/DDBJ whole genome shotgun (WGS) entry which is preliminary data.</text>
</comment>
<feature type="region of interest" description="Disordered" evidence="1">
    <location>
        <begin position="202"/>
        <end position="221"/>
    </location>
</feature>
<evidence type="ECO:0000313" key="2">
    <source>
        <dbReference type="EMBL" id="ETO27575.1"/>
    </source>
</evidence>
<feature type="region of interest" description="Disordered" evidence="1">
    <location>
        <begin position="484"/>
        <end position="562"/>
    </location>
</feature>
<feature type="region of interest" description="Disordered" evidence="1">
    <location>
        <begin position="337"/>
        <end position="377"/>
    </location>
</feature>
<evidence type="ECO:0000313" key="3">
    <source>
        <dbReference type="Proteomes" id="UP000023152"/>
    </source>
</evidence>
<protein>
    <submittedName>
        <fullName evidence="2">Uncharacterized protein</fullName>
    </submittedName>
</protein>
<dbReference type="PANTHER" id="PTHR35711">
    <property type="entry name" value="EXPRESSED PROTEIN"/>
    <property type="match status" value="1"/>
</dbReference>
<keyword evidence="3" id="KW-1185">Reference proteome</keyword>
<reference evidence="2 3" key="1">
    <citation type="journal article" date="2013" name="Curr. Biol.">
        <title>The Genome of the Foraminiferan Reticulomyxa filosa.</title>
        <authorList>
            <person name="Glockner G."/>
            <person name="Hulsmann N."/>
            <person name="Schleicher M."/>
            <person name="Noegel A.A."/>
            <person name="Eichinger L."/>
            <person name="Gallinger C."/>
            <person name="Pawlowski J."/>
            <person name="Sierra R."/>
            <person name="Euteneuer U."/>
            <person name="Pillet L."/>
            <person name="Moustafa A."/>
            <person name="Platzer M."/>
            <person name="Groth M."/>
            <person name="Szafranski K."/>
            <person name="Schliwa M."/>
        </authorList>
    </citation>
    <scope>NUCLEOTIDE SEQUENCE [LARGE SCALE GENOMIC DNA]</scope>
</reference>
<dbReference type="Gene3D" id="1.10.238.10">
    <property type="entry name" value="EF-hand"/>
    <property type="match status" value="1"/>
</dbReference>
<feature type="compositionally biased region" description="Basic residues" evidence="1">
    <location>
        <begin position="54"/>
        <end position="88"/>
    </location>
</feature>
<name>X6NMT9_RETFI</name>